<dbReference type="EMBL" id="MU273528">
    <property type="protein sequence ID" value="KAI0033069.1"/>
    <property type="molecule type" value="Genomic_DNA"/>
</dbReference>
<reference evidence="1" key="1">
    <citation type="submission" date="2021-02" db="EMBL/GenBank/DDBJ databases">
        <authorList>
            <consortium name="DOE Joint Genome Institute"/>
            <person name="Ahrendt S."/>
            <person name="Looney B.P."/>
            <person name="Miyauchi S."/>
            <person name="Morin E."/>
            <person name="Drula E."/>
            <person name="Courty P.E."/>
            <person name="Chicoki N."/>
            <person name="Fauchery L."/>
            <person name="Kohler A."/>
            <person name="Kuo A."/>
            <person name="Labutti K."/>
            <person name="Pangilinan J."/>
            <person name="Lipzen A."/>
            <person name="Riley R."/>
            <person name="Andreopoulos W."/>
            <person name="He G."/>
            <person name="Johnson J."/>
            <person name="Barry K.W."/>
            <person name="Grigoriev I.V."/>
            <person name="Nagy L."/>
            <person name="Hibbett D."/>
            <person name="Henrissat B."/>
            <person name="Matheny P.B."/>
            <person name="Labbe J."/>
            <person name="Martin F."/>
        </authorList>
    </citation>
    <scope>NUCLEOTIDE SEQUENCE</scope>
    <source>
        <strain evidence="1">EC-137</strain>
    </source>
</reference>
<organism evidence="1 2">
    <name type="scientific">Vararia minispora EC-137</name>
    <dbReference type="NCBI Taxonomy" id="1314806"/>
    <lineage>
        <taxon>Eukaryota</taxon>
        <taxon>Fungi</taxon>
        <taxon>Dikarya</taxon>
        <taxon>Basidiomycota</taxon>
        <taxon>Agaricomycotina</taxon>
        <taxon>Agaricomycetes</taxon>
        <taxon>Russulales</taxon>
        <taxon>Lachnocladiaceae</taxon>
        <taxon>Vararia</taxon>
    </lineage>
</organism>
<evidence type="ECO:0000313" key="1">
    <source>
        <dbReference type="EMBL" id="KAI0033069.1"/>
    </source>
</evidence>
<evidence type="ECO:0000313" key="2">
    <source>
        <dbReference type="Proteomes" id="UP000814128"/>
    </source>
</evidence>
<name>A0ACB8QMI1_9AGAM</name>
<gene>
    <name evidence="1" type="ORF">K488DRAFT_85225</name>
</gene>
<comment type="caution">
    <text evidence="1">The sequence shown here is derived from an EMBL/GenBank/DDBJ whole genome shotgun (WGS) entry which is preliminary data.</text>
</comment>
<sequence length="247" mass="25312">MRADFANVLALATLAATLSPALAAPAPIARTAQDVQSSAPTAFGPPLDSPILPAGVHALDARAAKALIPLIAGGLASLGGSGIANQFLGNKREEVDALVARGQLDGWTGLLPPTTVGLTGIDPGAISKILGNKREVEAVGGDVIGQTLGTKREVEEKRLFAPIIGGLVRGAASAVGGDITNQIFGNKRVREAEEKRLFAPIIGGLVRGAASAVGGDITNQIFGNKREVEPEYLLAREMSARSSNDLD</sequence>
<proteinExistence type="predicted"/>
<accession>A0ACB8QMI1</accession>
<reference evidence="1" key="2">
    <citation type="journal article" date="2022" name="New Phytol.">
        <title>Evolutionary transition to the ectomycorrhizal habit in the genomes of a hyperdiverse lineage of mushroom-forming fungi.</title>
        <authorList>
            <person name="Looney B."/>
            <person name="Miyauchi S."/>
            <person name="Morin E."/>
            <person name="Drula E."/>
            <person name="Courty P.E."/>
            <person name="Kohler A."/>
            <person name="Kuo A."/>
            <person name="LaButti K."/>
            <person name="Pangilinan J."/>
            <person name="Lipzen A."/>
            <person name="Riley R."/>
            <person name="Andreopoulos W."/>
            <person name="He G."/>
            <person name="Johnson J."/>
            <person name="Nolan M."/>
            <person name="Tritt A."/>
            <person name="Barry K.W."/>
            <person name="Grigoriev I.V."/>
            <person name="Nagy L.G."/>
            <person name="Hibbett D."/>
            <person name="Henrissat B."/>
            <person name="Matheny P.B."/>
            <person name="Labbe J."/>
            <person name="Martin F.M."/>
        </authorList>
    </citation>
    <scope>NUCLEOTIDE SEQUENCE</scope>
    <source>
        <strain evidence="1">EC-137</strain>
    </source>
</reference>
<protein>
    <submittedName>
        <fullName evidence="1">Uncharacterized protein</fullName>
    </submittedName>
</protein>
<keyword evidence="2" id="KW-1185">Reference proteome</keyword>
<dbReference type="Proteomes" id="UP000814128">
    <property type="component" value="Unassembled WGS sequence"/>
</dbReference>